<dbReference type="Proteomes" id="UP000594220">
    <property type="component" value="Unplaced"/>
</dbReference>
<dbReference type="PANTHER" id="PTHR16181:SF29">
    <property type="entry name" value="PROTEIN FAM83A-RELATED"/>
    <property type="match status" value="1"/>
</dbReference>
<dbReference type="SUPFAM" id="SSF56024">
    <property type="entry name" value="Phospholipase D/nuclease"/>
    <property type="match status" value="1"/>
</dbReference>
<dbReference type="InterPro" id="IPR050944">
    <property type="entry name" value="FAM83"/>
</dbReference>
<feature type="compositionally biased region" description="Basic and acidic residues" evidence="3">
    <location>
        <begin position="403"/>
        <end position="417"/>
    </location>
</feature>
<gene>
    <name evidence="5" type="primary">FAM83F</name>
</gene>
<evidence type="ECO:0000313" key="6">
    <source>
        <dbReference type="Proteomes" id="UP000594220"/>
    </source>
</evidence>
<evidence type="ECO:0000313" key="5">
    <source>
        <dbReference type="Ensembl" id="ENSCPRP00005027492.1"/>
    </source>
</evidence>
<keyword evidence="2" id="KW-0175">Coiled coil</keyword>
<organism evidence="5 6">
    <name type="scientific">Crocodylus porosus</name>
    <name type="common">Saltwater crocodile</name>
    <name type="synonym">Estuarine crocodile</name>
    <dbReference type="NCBI Taxonomy" id="8502"/>
    <lineage>
        <taxon>Eukaryota</taxon>
        <taxon>Metazoa</taxon>
        <taxon>Chordata</taxon>
        <taxon>Craniata</taxon>
        <taxon>Vertebrata</taxon>
        <taxon>Euteleostomi</taxon>
        <taxon>Archelosauria</taxon>
        <taxon>Archosauria</taxon>
        <taxon>Crocodylia</taxon>
        <taxon>Longirostres</taxon>
        <taxon>Crocodylidae</taxon>
        <taxon>Crocodylus</taxon>
    </lineage>
</organism>
<accession>A0A7M4FQ65</accession>
<dbReference type="Ensembl" id="ENSCPRT00005032128.1">
    <property type="protein sequence ID" value="ENSCPRP00005027492.1"/>
    <property type="gene ID" value="ENSCPRG00005019045.1"/>
</dbReference>
<dbReference type="GO" id="GO:0019901">
    <property type="term" value="F:protein kinase binding"/>
    <property type="evidence" value="ECO:0007669"/>
    <property type="project" value="TreeGrafter"/>
</dbReference>
<reference evidence="5" key="2">
    <citation type="submission" date="2025-09" db="UniProtKB">
        <authorList>
            <consortium name="Ensembl"/>
        </authorList>
    </citation>
    <scope>IDENTIFICATION</scope>
</reference>
<evidence type="ECO:0000256" key="2">
    <source>
        <dbReference type="SAM" id="Coils"/>
    </source>
</evidence>
<evidence type="ECO:0000256" key="1">
    <source>
        <dbReference type="ARBA" id="ARBA00006937"/>
    </source>
</evidence>
<dbReference type="GO" id="GO:0007165">
    <property type="term" value="P:signal transduction"/>
    <property type="evidence" value="ECO:0007669"/>
    <property type="project" value="TreeGrafter"/>
</dbReference>
<evidence type="ECO:0000259" key="4">
    <source>
        <dbReference type="Pfam" id="PF07894"/>
    </source>
</evidence>
<feature type="domain" description="Scaffolding anchor of CK1" evidence="4">
    <location>
        <begin position="16"/>
        <end position="281"/>
    </location>
</feature>
<dbReference type="PANTHER" id="PTHR16181">
    <property type="entry name" value="PROTEIN FAM83A-RELATED"/>
    <property type="match status" value="1"/>
</dbReference>
<dbReference type="Pfam" id="PF07894">
    <property type="entry name" value="SACK1"/>
    <property type="match status" value="1"/>
</dbReference>
<keyword evidence="6" id="KW-1185">Reference proteome</keyword>
<dbReference type="InterPro" id="IPR012461">
    <property type="entry name" value="SACK1"/>
</dbReference>
<dbReference type="Gene3D" id="3.30.870.10">
    <property type="entry name" value="Endonuclease Chain A"/>
    <property type="match status" value="1"/>
</dbReference>
<dbReference type="OMA" id="HVEMFDI"/>
<proteinExistence type="inferred from homology"/>
<feature type="coiled-coil region" evidence="2">
    <location>
        <begin position="330"/>
        <end position="364"/>
    </location>
</feature>
<sequence length="492" mass="55908">MAESQLRCLDEAYVNERLSPAHPGFYYSEERRRALEALVARGEAAYGQRLQQLQLPPFLSTHELPALRAAWRPYTEPGPGRGPTGAAVSLAYWPERSDTEVPPLDLGWTERPFYRGIGRVELFTQPRKDEAAPHLKEVARTMIQQARKIIAVVMDLFTDRDIFQDIVDAAHKRRIPVYMILDEEGVKYFLEMCKCMELSDFHIRNIRVRSVTGVGFYMPLGKIKGTLASRFLMVDGEKVASGSFSFTWSSSHIDRNILLLLTGQHVEMFDVEFRELYAISEEVDLYQELNIANPFQIGAEKSRVYSSTVSRKIINPKYGLVAGAAPHEMMLRALHQKQEIQGKLERKEEESESKKRLNKFLNDLITVEQILPEIEPPLENLNKGSRSPQKLLSRFHFDMKYKSKSKESLRDTKKDDVANGQTSSKQGKRFGSGFFSRRAKRPPTLDTEADSFASEGLSEEYVLVKAQEEDLISFRPVSVRSSASGKSSCVVS</sequence>
<protein>
    <submittedName>
        <fullName evidence="5">Family with sequence similarity 83 member F</fullName>
    </submittedName>
</protein>
<reference evidence="5" key="1">
    <citation type="submission" date="2025-08" db="UniProtKB">
        <authorList>
            <consortium name="Ensembl"/>
        </authorList>
    </citation>
    <scope>IDENTIFICATION</scope>
</reference>
<evidence type="ECO:0000256" key="3">
    <source>
        <dbReference type="SAM" id="MobiDB-lite"/>
    </source>
</evidence>
<comment type="similarity">
    <text evidence="1">Belongs to the FAM83 family.</text>
</comment>
<dbReference type="AlphaFoldDB" id="A0A7M4FQ65"/>
<dbReference type="GeneTree" id="ENSGT00940000160998"/>
<name>A0A7M4FQ65_CROPO</name>
<feature type="region of interest" description="Disordered" evidence="3">
    <location>
        <begin position="403"/>
        <end position="452"/>
    </location>
</feature>